<keyword evidence="3 4" id="KW-0472">Membrane</keyword>
<reference evidence="5" key="1">
    <citation type="submission" date="2021-06" db="EMBL/GenBank/DDBJ databases">
        <authorList>
            <person name="Kallberg Y."/>
            <person name="Tangrot J."/>
            <person name="Rosling A."/>
        </authorList>
    </citation>
    <scope>NUCLEOTIDE SEQUENCE</scope>
    <source>
        <strain evidence="5">IN212</strain>
    </source>
</reference>
<sequence length="46" mass="4916">IGVYCAWGAVEGIFGILFGIVLSYGGIKAAKRLHDNAIKRVLRAPT</sequence>
<dbReference type="GO" id="GO:0016020">
    <property type="term" value="C:membrane"/>
    <property type="evidence" value="ECO:0007669"/>
    <property type="project" value="InterPro"/>
</dbReference>
<protein>
    <submittedName>
        <fullName evidence="5">11578_t:CDS:1</fullName>
    </submittedName>
</protein>
<name>A0A9N9K702_9GLOM</name>
<accession>A0A9N9K702</accession>
<feature type="transmembrane region" description="Helical" evidence="4">
    <location>
        <begin position="6"/>
        <end position="27"/>
    </location>
</feature>
<keyword evidence="1 4" id="KW-0812">Transmembrane</keyword>
<comment type="caution">
    <text evidence="5">The sequence shown here is derived from an EMBL/GenBank/DDBJ whole genome shotgun (WGS) entry which is preliminary data.</text>
</comment>
<evidence type="ECO:0000313" key="5">
    <source>
        <dbReference type="EMBL" id="CAG8813176.1"/>
    </source>
</evidence>
<feature type="non-terminal residue" evidence="5">
    <location>
        <position position="46"/>
    </location>
</feature>
<evidence type="ECO:0000256" key="2">
    <source>
        <dbReference type="ARBA" id="ARBA00022989"/>
    </source>
</evidence>
<evidence type="ECO:0000256" key="4">
    <source>
        <dbReference type="SAM" id="Phobius"/>
    </source>
</evidence>
<gene>
    <name evidence="5" type="ORF">RFULGI_LOCUS18981</name>
</gene>
<feature type="non-terminal residue" evidence="5">
    <location>
        <position position="1"/>
    </location>
</feature>
<keyword evidence="2 4" id="KW-1133">Transmembrane helix</keyword>
<dbReference type="AlphaFoldDB" id="A0A9N9K702"/>
<keyword evidence="6" id="KW-1185">Reference proteome</keyword>
<evidence type="ECO:0000256" key="3">
    <source>
        <dbReference type="ARBA" id="ARBA00023136"/>
    </source>
</evidence>
<evidence type="ECO:0000256" key="1">
    <source>
        <dbReference type="ARBA" id="ARBA00022692"/>
    </source>
</evidence>
<dbReference type="OrthoDB" id="2427339at2759"/>
<dbReference type="GO" id="GO:0005524">
    <property type="term" value="F:ATP binding"/>
    <property type="evidence" value="ECO:0007669"/>
    <property type="project" value="InterPro"/>
</dbReference>
<dbReference type="EMBL" id="CAJVPZ010088104">
    <property type="protein sequence ID" value="CAG8813176.1"/>
    <property type="molecule type" value="Genomic_DNA"/>
</dbReference>
<dbReference type="InterPro" id="IPR036640">
    <property type="entry name" value="ABC1_TM_sf"/>
</dbReference>
<dbReference type="Gene3D" id="1.20.1560.10">
    <property type="entry name" value="ABC transporter type 1, transmembrane domain"/>
    <property type="match status" value="1"/>
</dbReference>
<evidence type="ECO:0000313" key="6">
    <source>
        <dbReference type="Proteomes" id="UP000789396"/>
    </source>
</evidence>
<dbReference type="Proteomes" id="UP000789396">
    <property type="component" value="Unassembled WGS sequence"/>
</dbReference>
<proteinExistence type="predicted"/>
<organism evidence="5 6">
    <name type="scientific">Racocetra fulgida</name>
    <dbReference type="NCBI Taxonomy" id="60492"/>
    <lineage>
        <taxon>Eukaryota</taxon>
        <taxon>Fungi</taxon>
        <taxon>Fungi incertae sedis</taxon>
        <taxon>Mucoromycota</taxon>
        <taxon>Glomeromycotina</taxon>
        <taxon>Glomeromycetes</taxon>
        <taxon>Diversisporales</taxon>
        <taxon>Gigasporaceae</taxon>
        <taxon>Racocetra</taxon>
    </lineage>
</organism>